<dbReference type="Gene3D" id="3.90.280.10">
    <property type="entry name" value="PEBP-like"/>
    <property type="match status" value="1"/>
</dbReference>
<organism evidence="1 3">
    <name type="scientific">Enterococcus malodoratus ATCC 43197</name>
    <dbReference type="NCBI Taxonomy" id="1158601"/>
    <lineage>
        <taxon>Bacteria</taxon>
        <taxon>Bacillati</taxon>
        <taxon>Bacillota</taxon>
        <taxon>Bacilli</taxon>
        <taxon>Lactobacillales</taxon>
        <taxon>Enterococcaceae</taxon>
        <taxon>Enterococcus</taxon>
    </lineage>
</organism>
<dbReference type="Proteomes" id="UP000014148">
    <property type="component" value="Unassembled WGS sequence"/>
</dbReference>
<dbReference type="eggNOG" id="COG1881">
    <property type="taxonomic scope" value="Bacteria"/>
</dbReference>
<evidence type="ECO:0000313" key="1">
    <source>
        <dbReference type="EMBL" id="EOH76795.1"/>
    </source>
</evidence>
<name>R2QZE0_9ENTE</name>
<protein>
    <submittedName>
        <fullName evidence="1">YbhB/YbcL family Raf kinase inhibitor-like protein</fullName>
    </submittedName>
</protein>
<dbReference type="Pfam" id="PF01161">
    <property type="entry name" value="PBP"/>
    <property type="match status" value="1"/>
</dbReference>
<keyword evidence="4" id="KW-1185">Reference proteome</keyword>
<dbReference type="InterPro" id="IPR008914">
    <property type="entry name" value="PEBP"/>
</dbReference>
<evidence type="ECO:0000313" key="4">
    <source>
        <dbReference type="Proteomes" id="UP000014148"/>
    </source>
</evidence>
<comment type="caution">
    <text evidence="1">The sequence shown here is derived from an EMBL/GenBank/DDBJ whole genome shotgun (WGS) entry which is preliminary data.</text>
</comment>
<dbReference type="InterPro" id="IPR036610">
    <property type="entry name" value="PEBP-like_sf"/>
</dbReference>
<dbReference type="STRING" id="71451.RV07_GL003454"/>
<dbReference type="SUPFAM" id="SSF49777">
    <property type="entry name" value="PEBP-like"/>
    <property type="match status" value="1"/>
</dbReference>
<keyword evidence="2" id="KW-0649">Protein kinase inhibitor</keyword>
<dbReference type="PANTHER" id="PTHR30289:SF1">
    <property type="entry name" value="PEBP (PHOSPHATIDYLETHANOLAMINE-BINDING PROTEIN) FAMILY PROTEIN"/>
    <property type="match status" value="1"/>
</dbReference>
<evidence type="ECO:0000313" key="3">
    <source>
        <dbReference type="Proteomes" id="UP000013783"/>
    </source>
</evidence>
<reference evidence="1 3" key="1">
    <citation type="submission" date="2013-02" db="EMBL/GenBank/DDBJ databases">
        <title>The Genome Sequence of Enterococcus malodoratus ATCC_43197.</title>
        <authorList>
            <consortium name="The Broad Institute Genome Sequencing Platform"/>
            <consortium name="The Broad Institute Genome Sequencing Center for Infectious Disease"/>
            <person name="Earl A.M."/>
            <person name="Gilmore M.S."/>
            <person name="Lebreton F."/>
            <person name="Walker B."/>
            <person name="Young S.K."/>
            <person name="Zeng Q."/>
            <person name="Gargeya S."/>
            <person name="Fitzgerald M."/>
            <person name="Haas B."/>
            <person name="Abouelleil A."/>
            <person name="Alvarado L."/>
            <person name="Arachchi H.M."/>
            <person name="Berlin A.M."/>
            <person name="Chapman S.B."/>
            <person name="Dewar J."/>
            <person name="Goldberg J."/>
            <person name="Griggs A."/>
            <person name="Gujja S."/>
            <person name="Hansen M."/>
            <person name="Howarth C."/>
            <person name="Imamovic A."/>
            <person name="Larimer J."/>
            <person name="McCowan C."/>
            <person name="Murphy C."/>
            <person name="Neiman D."/>
            <person name="Pearson M."/>
            <person name="Priest M."/>
            <person name="Roberts A."/>
            <person name="Saif S."/>
            <person name="Shea T."/>
            <person name="Sisk P."/>
            <person name="Sykes S."/>
            <person name="Wortman J."/>
            <person name="Nusbaum C."/>
            <person name="Birren B."/>
        </authorList>
    </citation>
    <scope>NUCLEOTIDE SEQUENCE [LARGE SCALE GENOMIC DNA]</scope>
    <source>
        <strain evidence="1 3">ATCC 43197</strain>
    </source>
</reference>
<dbReference type="PATRIC" id="fig|1158601.3.peg.2430"/>
<sequence>MLIEIVVGFILVVIVFVINRQGDIVVEDVPELTVTSPAFKNGGMIPEKYTGNGADFSPELKLSSLAKEAVSIAVIVDDVDHPLVGVYNHWLIWNVPVQEVIPAKIPQGEQVSELANAVQGVGYGKHRYRGPKPPFGSHRYKYHVFVLDTKLDLPASTKKKALLTAMEGHILQHGYLIGEYAAK</sequence>
<dbReference type="Proteomes" id="UP000013783">
    <property type="component" value="Unassembled WGS sequence"/>
</dbReference>
<reference evidence="2 4" key="2">
    <citation type="submission" date="2013-03" db="EMBL/GenBank/DDBJ databases">
        <title>The Genome Sequence of Enterococcus malodoratus ATCC_43197 (PacBio/Illumina hybrid assembly).</title>
        <authorList>
            <consortium name="The Broad Institute Genomics Platform"/>
            <consortium name="The Broad Institute Genome Sequencing Center for Infectious Disease"/>
            <person name="Earl A."/>
            <person name="Russ C."/>
            <person name="Gilmore M."/>
            <person name="Surin D."/>
            <person name="Walker B."/>
            <person name="Young S."/>
            <person name="Zeng Q."/>
            <person name="Gargeya S."/>
            <person name="Fitzgerald M."/>
            <person name="Haas B."/>
            <person name="Abouelleil A."/>
            <person name="Allen A.W."/>
            <person name="Alvarado L."/>
            <person name="Arachchi H.M."/>
            <person name="Berlin A.M."/>
            <person name="Chapman S.B."/>
            <person name="Gainer-Dewar J."/>
            <person name="Goldberg J."/>
            <person name="Griggs A."/>
            <person name="Gujja S."/>
            <person name="Hansen M."/>
            <person name="Howarth C."/>
            <person name="Imamovic A."/>
            <person name="Ireland A."/>
            <person name="Larimer J."/>
            <person name="McCowan C."/>
            <person name="Murphy C."/>
            <person name="Pearson M."/>
            <person name="Poon T.W."/>
            <person name="Priest M."/>
            <person name="Roberts A."/>
            <person name="Saif S."/>
            <person name="Shea T."/>
            <person name="Sisk P."/>
            <person name="Sykes S."/>
            <person name="Wortman J."/>
            <person name="Nusbaum C."/>
            <person name="Birren B."/>
        </authorList>
    </citation>
    <scope>NUCLEOTIDE SEQUENCE [LARGE SCALE GENOMIC DNA]</scope>
    <source>
        <strain evidence="2 4">ATCC 43197</strain>
    </source>
</reference>
<dbReference type="PANTHER" id="PTHR30289">
    <property type="entry name" value="UNCHARACTERIZED PROTEIN YBCL-RELATED"/>
    <property type="match status" value="1"/>
</dbReference>
<dbReference type="EMBL" id="ASWA01000005">
    <property type="protein sequence ID" value="EOT63504.1"/>
    <property type="molecule type" value="Genomic_DNA"/>
</dbReference>
<dbReference type="InterPro" id="IPR005247">
    <property type="entry name" value="YbhB_YbcL/LppC-like"/>
</dbReference>
<gene>
    <name evidence="2" type="ORF">I585_04334</name>
    <name evidence="1" type="ORF">UAI_02470</name>
</gene>
<proteinExistence type="predicted"/>
<dbReference type="AlphaFoldDB" id="R2QZE0"/>
<dbReference type="GO" id="GO:0004860">
    <property type="term" value="F:protein kinase inhibitor activity"/>
    <property type="evidence" value="ECO:0007669"/>
    <property type="project" value="UniProtKB-KW"/>
</dbReference>
<evidence type="ECO:0000313" key="2">
    <source>
        <dbReference type="EMBL" id="EOT63504.1"/>
    </source>
</evidence>
<dbReference type="OrthoDB" id="9797506at2"/>
<accession>R2QZE0</accession>
<dbReference type="RefSeq" id="WP_010741285.1">
    <property type="nucleotide sequence ID" value="NZ_KB946250.1"/>
</dbReference>
<dbReference type="CDD" id="cd00865">
    <property type="entry name" value="PEBP_bact_arch"/>
    <property type="match status" value="1"/>
</dbReference>
<dbReference type="NCBIfam" id="TIGR00481">
    <property type="entry name" value="YbhB/YbcL family Raf kinase inhibitor-like protein"/>
    <property type="match status" value="1"/>
</dbReference>
<dbReference type="EMBL" id="AJAK01000017">
    <property type="protein sequence ID" value="EOH76795.1"/>
    <property type="molecule type" value="Genomic_DNA"/>
</dbReference>